<dbReference type="VEuPathDB" id="VectorBase:SSCA006113"/>
<dbReference type="Gene3D" id="3.10.250.10">
    <property type="entry name" value="SRCR-like domain"/>
    <property type="match status" value="2"/>
</dbReference>
<feature type="domain" description="SRCR" evidence="8">
    <location>
        <begin position="873"/>
        <end position="978"/>
    </location>
</feature>
<accession>A0A132A2J6</accession>
<dbReference type="SMART" id="SM00710">
    <property type="entry name" value="PbH1"/>
    <property type="match status" value="19"/>
</dbReference>
<organism evidence="9 10">
    <name type="scientific">Sarcoptes scabiei</name>
    <name type="common">Itch mite</name>
    <name type="synonym">Acarus scabiei</name>
    <dbReference type="NCBI Taxonomy" id="52283"/>
    <lineage>
        <taxon>Eukaryota</taxon>
        <taxon>Metazoa</taxon>
        <taxon>Ecdysozoa</taxon>
        <taxon>Arthropoda</taxon>
        <taxon>Chelicerata</taxon>
        <taxon>Arachnida</taxon>
        <taxon>Acari</taxon>
        <taxon>Acariformes</taxon>
        <taxon>Sarcoptiformes</taxon>
        <taxon>Astigmata</taxon>
        <taxon>Psoroptidia</taxon>
        <taxon>Sarcoptoidea</taxon>
        <taxon>Sarcoptidae</taxon>
        <taxon>Sarcoptinae</taxon>
        <taxon>Sarcoptes</taxon>
    </lineage>
</organism>
<dbReference type="GO" id="GO:0016020">
    <property type="term" value="C:membrane"/>
    <property type="evidence" value="ECO:0007669"/>
    <property type="project" value="InterPro"/>
</dbReference>
<keyword evidence="2" id="KW-0677">Repeat</keyword>
<evidence type="ECO:0000256" key="3">
    <source>
        <dbReference type="ARBA" id="ARBA00023157"/>
    </source>
</evidence>
<dbReference type="InterPro" id="IPR001190">
    <property type="entry name" value="SRCR"/>
</dbReference>
<evidence type="ECO:0000259" key="8">
    <source>
        <dbReference type="PROSITE" id="PS50287"/>
    </source>
</evidence>
<feature type="transmembrane region" description="Helical" evidence="7">
    <location>
        <begin position="2807"/>
        <end position="2831"/>
    </location>
</feature>
<dbReference type="InterPro" id="IPR053243">
    <property type="entry name" value="SJ_maturation_regulator"/>
</dbReference>
<dbReference type="SUPFAM" id="SSF56436">
    <property type="entry name" value="C-type lectin-like"/>
    <property type="match status" value="1"/>
</dbReference>
<evidence type="ECO:0000256" key="4">
    <source>
        <dbReference type="ARBA" id="ARBA00023180"/>
    </source>
</evidence>
<feature type="region of interest" description="Disordered" evidence="6">
    <location>
        <begin position="819"/>
        <end position="849"/>
    </location>
</feature>
<dbReference type="GO" id="GO:0045217">
    <property type="term" value="P:cell-cell junction maintenance"/>
    <property type="evidence" value="ECO:0007669"/>
    <property type="project" value="TreeGrafter"/>
</dbReference>
<keyword evidence="4" id="KW-0325">Glycoprotein</keyword>
<evidence type="ECO:0000256" key="1">
    <source>
        <dbReference type="ARBA" id="ARBA00022729"/>
    </source>
</evidence>
<dbReference type="InterPro" id="IPR006626">
    <property type="entry name" value="PbH1"/>
</dbReference>
<name>A0A132A2J6_SARSC</name>
<evidence type="ECO:0000313" key="9">
    <source>
        <dbReference type="EMBL" id="KPM05153.1"/>
    </source>
</evidence>
<comment type="caution">
    <text evidence="5">Lacks conserved residue(s) required for the propagation of feature annotation.</text>
</comment>
<evidence type="ECO:0000256" key="6">
    <source>
        <dbReference type="SAM" id="MobiDB-lite"/>
    </source>
</evidence>
<dbReference type="SUPFAM" id="SSF51126">
    <property type="entry name" value="Pectin lyase-like"/>
    <property type="match status" value="4"/>
</dbReference>
<gene>
    <name evidence="9" type="ORF">QR98_0036120</name>
</gene>
<comment type="caution">
    <text evidence="9">The sequence shown here is derived from an EMBL/GenBank/DDBJ whole genome shotgun (WGS) entry which is preliminary data.</text>
</comment>
<dbReference type="Proteomes" id="UP000616769">
    <property type="component" value="Unassembled WGS sequence"/>
</dbReference>
<keyword evidence="7" id="KW-0812">Transmembrane</keyword>
<keyword evidence="7" id="KW-0472">Membrane</keyword>
<keyword evidence="7" id="KW-1133">Transmembrane helix</keyword>
<evidence type="ECO:0000256" key="5">
    <source>
        <dbReference type="PROSITE-ProRule" id="PRU00196"/>
    </source>
</evidence>
<dbReference type="PANTHER" id="PTHR47653">
    <property type="entry name" value="PROTEIN BARK BEETLE"/>
    <property type="match status" value="1"/>
</dbReference>
<dbReference type="Pfam" id="PF00530">
    <property type="entry name" value="SRCR"/>
    <property type="match status" value="2"/>
</dbReference>
<evidence type="ECO:0000256" key="2">
    <source>
        <dbReference type="ARBA" id="ARBA00022737"/>
    </source>
</evidence>
<feature type="compositionally biased region" description="Polar residues" evidence="6">
    <location>
        <begin position="2323"/>
        <end position="2339"/>
    </location>
</feature>
<dbReference type="PROSITE" id="PS50287">
    <property type="entry name" value="SRCR_2"/>
    <property type="match status" value="2"/>
</dbReference>
<dbReference type="Gene3D" id="2.160.20.10">
    <property type="entry name" value="Single-stranded right-handed beta-helix, Pectin lyase-like"/>
    <property type="match status" value="2"/>
</dbReference>
<feature type="disulfide bond" evidence="5">
    <location>
        <begin position="1905"/>
        <end position="1915"/>
    </location>
</feature>
<dbReference type="SUPFAM" id="SSF56487">
    <property type="entry name" value="SRCR-like"/>
    <property type="match status" value="2"/>
</dbReference>
<dbReference type="EMBL" id="JXLN01010124">
    <property type="protein sequence ID" value="KPM05153.1"/>
    <property type="molecule type" value="Genomic_DNA"/>
</dbReference>
<proteinExistence type="predicted"/>
<reference evidence="9 10" key="1">
    <citation type="journal article" date="2015" name="Parasit. Vectors">
        <title>Draft genome of the scabies mite.</title>
        <authorList>
            <person name="Rider S.D.Jr."/>
            <person name="Morgan M.S."/>
            <person name="Arlian L.G."/>
        </authorList>
    </citation>
    <scope>NUCLEOTIDE SEQUENCE [LARGE SCALE GENOMIC DNA]</scope>
    <source>
        <strain evidence="9">Arlian Lab</strain>
    </source>
</reference>
<evidence type="ECO:0000256" key="7">
    <source>
        <dbReference type="SAM" id="Phobius"/>
    </source>
</evidence>
<feature type="compositionally biased region" description="Low complexity" evidence="6">
    <location>
        <begin position="835"/>
        <end position="849"/>
    </location>
</feature>
<dbReference type="SMART" id="SM00202">
    <property type="entry name" value="SR"/>
    <property type="match status" value="2"/>
</dbReference>
<dbReference type="InterPro" id="IPR011050">
    <property type="entry name" value="Pectin_lyase_fold/virulence"/>
</dbReference>
<dbReference type="PANTHER" id="PTHR47653:SF1">
    <property type="entry name" value="DELETED IN MALIGNANT BRAIN TUMORS 1 PROTEIN"/>
    <property type="match status" value="1"/>
</dbReference>
<protein>
    <recommendedName>
        <fullName evidence="8">SRCR domain-containing protein</fullName>
    </recommendedName>
</protein>
<keyword evidence="3 5" id="KW-1015">Disulfide bond</keyword>
<dbReference type="InterPro" id="IPR012334">
    <property type="entry name" value="Pectin_lyas_fold"/>
</dbReference>
<dbReference type="InterPro" id="IPR016187">
    <property type="entry name" value="CTDL_fold"/>
</dbReference>
<feature type="domain" description="SRCR" evidence="8">
    <location>
        <begin position="1829"/>
        <end position="1940"/>
    </location>
</feature>
<keyword evidence="1" id="KW-0732">Signal</keyword>
<evidence type="ECO:0000313" key="10">
    <source>
        <dbReference type="Proteomes" id="UP000616769"/>
    </source>
</evidence>
<feature type="region of interest" description="Disordered" evidence="6">
    <location>
        <begin position="2306"/>
        <end position="2339"/>
    </location>
</feature>
<dbReference type="OrthoDB" id="536948at2759"/>
<feature type="disulfide bond" evidence="5">
    <location>
        <begin position="943"/>
        <end position="953"/>
    </location>
</feature>
<dbReference type="CDD" id="cd00037">
    <property type="entry name" value="CLECT"/>
    <property type="match status" value="1"/>
</dbReference>
<dbReference type="InterPro" id="IPR036772">
    <property type="entry name" value="SRCR-like_dom_sf"/>
</dbReference>
<sequence length="3256" mass="370628">MLERPNCDNQKRSIQECTNWHQKRIGSGVCDLHQDIGIREIRVSDSILNHVIIEYAGRDQNGLGHSALQSTGSQPPQIDGLAIYRSASTALNITDPVDGFEVINSKFIENRAYGIYINSSVGRVQLSSIEVEDNGADGVHFVHFDKPHYSSDNFCETPNLGTSQVFPIKFTHRQSASKAPSEECCQEFYPRDWEGQRITVHFPLLMSGIEDFESMSQFLKQPYQPRVGREGSIYVVDGYSGRVIADFFIRNHTKIQSVSSIIGNGPLRVCYRPAHFRRILFTVQVVVDYGREYDVSIINSRLVANNGRGLWLRNLRSGAVINRTLIASHDYVSGIHIDQGVGEIIINNSVITNNLVDGINITSGGGFLHIDRTEIVNNTGNGIAVWFNESINLQAFNYSSHITRSALTKNRKGLLISSGCHFSDSNLKQQPFWNISLNQFQDQHEQALLYHSCVPRPRILKMQMKPSISNISISHNRFKANKLHAIHMAPIFFVKLSIAHNEFTQHPRAVLYINSQDSFNVPNFVEDAERFPFSFFLHKSQSFTNQRRLALDLWPVVVRIRNNNFHHNQGYYVASVGLLERESSEPINYSSIAQKVLFTRNILHENAVSEPFQSLNPRSRVSAVLCVTSSNVLVWRNEFINPESKYELGIHLSSHYRLINASLNYWGTMNTMNGELQTNAKTIHAAEEIYERIFDRKNRYNLAQVEFLPYILIPNALESDRAALSLVNDREKIFQFFHGISSKEIGGQVKGQVNLPVGKYFVKRDIYISPEGELVLNPGTVLFFDQSVGVFVQGKFKAKGSVNSDIQFLLASSKNFDSNRMKRSNNDSDPPAIESSAVQSSSSTNNQNDEQSIKYELRQINPIFSSDDLGHNIRLSNGTSGRLEIRLDNEWGSVCGYNFDIDDAAVACHQLGFVLNEFDWRLERSEFWSPANSRTILMTNVQCTHLDTDLTKCKAERLNRNDFEGNWCPKGEVGIRCYPQAWAGIRFGMLTQEVVIEHVTVANAGLRDYRTKDFGPALQFDFNRFAIYDSIIKSNIGSGIGVLWNDVISESNSDGLKVKNSKIIENLNHGIETRTVGMRIENCLLSDNKVSGFFYEPNFGREQQEELASWIVKQPIHNRKSSVFIITPGETPTNQSIYLGDIGRQIYVYIPRRPNQSDRLFHLLIRTDPGKRIGVMVLSPIFLTRSSENLCLFSPQIDNLHASKMMWDLRQNLTSFPFVYPGYRLMLEYSTGQFPYGGILLMFTPKQYIRSVPGESSFIEKSLQEQRIMNTITLSDNEIVGNGKGIISSHCSMNIDLNGNYCKRYGNVTILIENNLIAKSKTAGLFVNSFSHSSTIPYSLLMNLIEFDEQRKNSFDQNSVESIISEINYTLIDNRFVENEDFGSIVLYDHSLYANGDLQRSNVQSMSGFIISSAIGANNPSNTNLFHWLIRNSSLESNKNGGIDIRLPYNWLYNENFTHSVVIERSTFNKNQNFELVIGGHYARMNFTENRLTENQCKIGLLSIRGMEKLIRIADNEILENQIQKYVLEIDMTSHADKFGWVEALIQRNIIRNNRFARGTIQESLNAMNEITSSYKPETYAISVKGLQQVNITRNILVNRNLQFELMAGVKAGSLQNELSARENFWGVSDDLQSIRDRIFDFDDWNSFSPTIFSPWLSTDRIDSTLVYDRKVFNEYDSFNTPRKLGGRLTESLVLYDRENPYVVSTDLTVMPGATLTLRPGVIMEFYPSVGILVLGDLNALGSQDRPIIFRPINKNYTQQMKDFNYDFNYKANQYRKRQVPQTEQLVFSKSDHGGVRLCLTENCDLDSESKANEETEKILGPSELSGYPKMIDGRKRHGFLEIYNTTTFQWVPICDSRFTERNAQVVCRQLGFSSLNVFVRRGSRPDMDPTLVSRITEWPEPLECLGSESNLADCDQRTFSKDSYNRQQALYENAPLFHSRLMSSDFYRKVHYSYIVSNRTQERLFYLNEDWKMLEEWSMIQSTTCKHDGNEFVYIFCGEDNNLYTDESNDDDNNWKKSMKNFEHWGGIRFALPEFEDEDSTFSLNPTKRFSSSSTMQNVEIFGAGILHGEKNAAIQMIQRSVSLEFVNVHQSAYHAIESIAPSESLQLHRLKLEHNLGAGLNLFLLGISTSESERVPYEPITDGSSFNVPYNAFSLVDICDARKQLRVKEKIYVFYKYDNRPVDCVKIFTSDNPLKLIGVRFLQLNLWSQFVESEGKVNTFENDYVEGRKFAFNSEDIFHNKLDDLNDNQMNSFVDASLINSMSDSILIWDGDIFNETTRRMIGEVYSDSTNEFIRNGPLFISNHDQTRSSRSFSRHRRYAGSSTRNPPLKNQRSESSQKNILYKSSGFSLSLQLHVSGASSKYGFIAEVTTLPSAYFDERNIQHNITFSEVNDNTAGAVILQSVGESIPRIALLNNLFKRNCRILWANFTTCHGNSLDLNIQNSPQLYFQNNLIADNRAGGVRIEATSFTAVSALNAYLINNLFANNLQNEALYFEGANSYQSVNVDRNYFSRNRSPYRSNIAFGRAIVKFHDNVVINNFGDSQLFVAGFAHAQSSSKLQRCTNNFFYNNRASNQRGERSTIIVSTIGQIFTDNYLVNPDNDFEMCTRNRTIVAAASYQLKQNTIAPTSYAAILASAIVQAPNNWWGFNETSAIEGRIRDSKDSYHLIPVQFQPFYSGNWSVLSGSCYGGYRKIADTCFVYIGGRMTYDQAKKFCALDNSSMPFVRAANQDYITNYIYSQKSSYDPRRHAVWVQSFDVPIGTCSVLIRGSVRVHDCDDELPFLCERDPEIGINTMTLDYWYQEPMGMAAIGISCLTILLTLSCICCWIFKSRHRHLEKLERRNSIRASIRSSRSLVSMSVLNDSNYFLNNNTTSRKLLPDNLSHSNVFVDGNPMYRSAPQINGLMRNPYDSKSKHSLNHSIDNSLSSAFSVFTDGVPDERLVLAQKNYEYAVKGRFANSIRPTTLPIEPRFDLIYDNRGFKDQSTPISPLSFSSREEHNPMLMRNWSPETNSTMDFKVKPALDPNELSTCYGSAEDFQKSIPSTTESINDSEQSSPSSVLSKVMMDNSNRFNQMKPSTSLMSSMHAPQLPPVRRLIQAKGQNRSIQQRRSVDPNVFAKELDEDNLHRPKSYETHFDSELMTFISDRPPKIEHKRPTFVTDLDQDLPQTASINQQPIFEDSQPSLMLRSSVTPSIPESNQSTVNPSYLETSLDNGSFTNENFKSAIDLNHSRSPIETALDDDVQHYYSQPLETSM</sequence>